<reference evidence="1 2" key="1">
    <citation type="journal article" date="2019" name="G3 (Bethesda)">
        <title>Sequencing of a Wild Apple (Malus baccata) Genome Unravels the Differences Between Cultivated and Wild Apple Species Regarding Disease Resistance and Cold Tolerance.</title>
        <authorList>
            <person name="Chen X."/>
        </authorList>
    </citation>
    <scope>NUCLEOTIDE SEQUENCE [LARGE SCALE GENOMIC DNA]</scope>
    <source>
        <strain evidence="2">cv. Shandingzi</strain>
        <tissue evidence="1">Leaves</tissue>
    </source>
</reference>
<protein>
    <submittedName>
        <fullName evidence="1">Uncharacterized protein</fullName>
    </submittedName>
</protein>
<gene>
    <name evidence="1" type="ORF">C1H46_029288</name>
</gene>
<name>A0A540LFG3_MALBA</name>
<comment type="caution">
    <text evidence="1">The sequence shown here is derived from an EMBL/GenBank/DDBJ whole genome shotgun (WGS) entry which is preliminary data.</text>
</comment>
<proteinExistence type="predicted"/>
<evidence type="ECO:0000313" key="1">
    <source>
        <dbReference type="EMBL" id="TQD85200.1"/>
    </source>
</evidence>
<evidence type="ECO:0000313" key="2">
    <source>
        <dbReference type="Proteomes" id="UP000315295"/>
    </source>
</evidence>
<dbReference type="Proteomes" id="UP000315295">
    <property type="component" value="Unassembled WGS sequence"/>
</dbReference>
<dbReference type="EMBL" id="VIEB01000609">
    <property type="protein sequence ID" value="TQD85200.1"/>
    <property type="molecule type" value="Genomic_DNA"/>
</dbReference>
<sequence>MGRVGFPSFFPLSLRLIVHPFHRFNLALTGDLYDHASLVKAIEQVDGNPW</sequence>
<organism evidence="1 2">
    <name type="scientific">Malus baccata</name>
    <name type="common">Siberian crab apple</name>
    <name type="synonym">Pyrus baccata</name>
    <dbReference type="NCBI Taxonomy" id="106549"/>
    <lineage>
        <taxon>Eukaryota</taxon>
        <taxon>Viridiplantae</taxon>
        <taxon>Streptophyta</taxon>
        <taxon>Embryophyta</taxon>
        <taxon>Tracheophyta</taxon>
        <taxon>Spermatophyta</taxon>
        <taxon>Magnoliopsida</taxon>
        <taxon>eudicotyledons</taxon>
        <taxon>Gunneridae</taxon>
        <taxon>Pentapetalae</taxon>
        <taxon>rosids</taxon>
        <taxon>fabids</taxon>
        <taxon>Rosales</taxon>
        <taxon>Rosaceae</taxon>
        <taxon>Amygdaloideae</taxon>
        <taxon>Maleae</taxon>
        <taxon>Malus</taxon>
    </lineage>
</organism>
<accession>A0A540LFG3</accession>
<dbReference type="AlphaFoldDB" id="A0A540LFG3"/>
<keyword evidence="2" id="KW-1185">Reference proteome</keyword>